<keyword evidence="1" id="KW-0472">Membrane</keyword>
<reference evidence="2 3" key="1">
    <citation type="submission" date="2019-08" db="EMBL/GenBank/DDBJ databases">
        <title>Draft genome analysis of Rheinheimera tangshanensis isolated from the roots of fresh rice plants (Oryza sativa).</title>
        <authorList>
            <person name="Yu Q."/>
            <person name="Qi Y."/>
            <person name="Zhang H."/>
            <person name="Pu J."/>
        </authorList>
    </citation>
    <scope>NUCLEOTIDE SEQUENCE [LARGE SCALE GENOMIC DNA]</scope>
    <source>
        <strain evidence="2 3">JA3-B52</strain>
    </source>
</reference>
<evidence type="ECO:0000313" key="2">
    <source>
        <dbReference type="EMBL" id="TXK79049.1"/>
    </source>
</evidence>
<accession>A0A5C8LTM5</accession>
<evidence type="ECO:0000313" key="3">
    <source>
        <dbReference type="Proteomes" id="UP000321814"/>
    </source>
</evidence>
<dbReference type="AlphaFoldDB" id="A0A5C8LTM5"/>
<gene>
    <name evidence="2" type="ORF">FU839_15970</name>
</gene>
<name>A0A5C8LTM5_9GAMM</name>
<sequence>MYKPTPLLSYFWGLFSGLIVSAFLFNSLTQTEAETEKTPVKTEQSTTSPVRAADAPVLTLAARAELLLKYYTIRDGAEETNLAPLLQKNGHLEIFKQMLQQSTADVSDLIQSTQSFTAAQFYASLVRIKQKDEEQQAKAQLELLKPAGTATTLKPQQAPIN</sequence>
<organism evidence="2 3">
    <name type="scientific">Rheinheimera tangshanensis</name>
    <dbReference type="NCBI Taxonomy" id="400153"/>
    <lineage>
        <taxon>Bacteria</taxon>
        <taxon>Pseudomonadati</taxon>
        <taxon>Pseudomonadota</taxon>
        <taxon>Gammaproteobacteria</taxon>
        <taxon>Chromatiales</taxon>
        <taxon>Chromatiaceae</taxon>
        <taxon>Rheinheimera</taxon>
    </lineage>
</organism>
<keyword evidence="1" id="KW-1133">Transmembrane helix</keyword>
<dbReference type="Proteomes" id="UP000321814">
    <property type="component" value="Unassembled WGS sequence"/>
</dbReference>
<dbReference type="OrthoDB" id="5770436at2"/>
<feature type="transmembrane region" description="Helical" evidence="1">
    <location>
        <begin position="7"/>
        <end position="25"/>
    </location>
</feature>
<dbReference type="RefSeq" id="WP_147905162.1">
    <property type="nucleotide sequence ID" value="NZ_BAAAGC010000015.1"/>
</dbReference>
<keyword evidence="3" id="KW-1185">Reference proteome</keyword>
<dbReference type="EMBL" id="VRLR01000012">
    <property type="protein sequence ID" value="TXK79049.1"/>
    <property type="molecule type" value="Genomic_DNA"/>
</dbReference>
<comment type="caution">
    <text evidence="2">The sequence shown here is derived from an EMBL/GenBank/DDBJ whole genome shotgun (WGS) entry which is preliminary data.</text>
</comment>
<proteinExistence type="predicted"/>
<protein>
    <submittedName>
        <fullName evidence="2">Uncharacterized protein</fullName>
    </submittedName>
</protein>
<evidence type="ECO:0000256" key="1">
    <source>
        <dbReference type="SAM" id="Phobius"/>
    </source>
</evidence>
<keyword evidence="1" id="KW-0812">Transmembrane</keyword>